<dbReference type="SUPFAM" id="SSF50729">
    <property type="entry name" value="PH domain-like"/>
    <property type="match status" value="1"/>
</dbReference>
<dbReference type="Gene3D" id="1.20.80.10">
    <property type="match status" value="1"/>
</dbReference>
<dbReference type="PANTHER" id="PTHR23280">
    <property type="entry name" value="4.1 G PROTEIN"/>
    <property type="match status" value="1"/>
</dbReference>
<protein>
    <submittedName>
        <fullName evidence="8">Erythrocyte membrane protein band 4.1 like 3</fullName>
    </submittedName>
</protein>
<keyword evidence="3" id="KW-0597">Phosphoprotein</keyword>
<dbReference type="InterPro" id="IPR008379">
    <property type="entry name" value="Band_4.1_C"/>
</dbReference>
<dbReference type="SMART" id="SM00295">
    <property type="entry name" value="B41"/>
    <property type="match status" value="1"/>
</dbReference>
<dbReference type="InterPro" id="IPR019748">
    <property type="entry name" value="FERM_central"/>
</dbReference>
<dbReference type="CDD" id="cd13184">
    <property type="entry name" value="FERM_C_4_1_family"/>
    <property type="match status" value="1"/>
</dbReference>
<dbReference type="Pfam" id="PF04382">
    <property type="entry name" value="SAB"/>
    <property type="match status" value="1"/>
</dbReference>
<feature type="region of interest" description="Disordered" evidence="6">
    <location>
        <begin position="430"/>
        <end position="486"/>
    </location>
</feature>
<dbReference type="InterPro" id="IPR029071">
    <property type="entry name" value="Ubiquitin-like_domsf"/>
</dbReference>
<dbReference type="PROSITE" id="PS00660">
    <property type="entry name" value="FERM_1"/>
    <property type="match status" value="1"/>
</dbReference>
<feature type="region of interest" description="Disordered" evidence="6">
    <location>
        <begin position="666"/>
        <end position="688"/>
    </location>
</feature>
<dbReference type="SMART" id="SM01195">
    <property type="entry name" value="FA"/>
    <property type="match status" value="1"/>
</dbReference>
<dbReference type="AlphaFoldDB" id="A0A8B9TQE8"/>
<dbReference type="InterPro" id="IPR019749">
    <property type="entry name" value="Band_41_domain"/>
</dbReference>
<name>A0A8B9TQE8_ANAPL</name>
<evidence type="ECO:0000256" key="5">
    <source>
        <dbReference type="ARBA" id="ARBA00023212"/>
    </source>
</evidence>
<feature type="compositionally biased region" description="Low complexity" evidence="6">
    <location>
        <begin position="477"/>
        <end position="486"/>
    </location>
</feature>
<dbReference type="Pfam" id="PF05902">
    <property type="entry name" value="4_1_CTD"/>
    <property type="match status" value="1"/>
</dbReference>
<feature type="region of interest" description="Disordered" evidence="6">
    <location>
        <begin position="731"/>
        <end position="786"/>
    </location>
</feature>
<dbReference type="CDD" id="cd17203">
    <property type="entry name" value="FERM_F1_EPB41L3"/>
    <property type="match status" value="1"/>
</dbReference>
<dbReference type="SUPFAM" id="SSF54236">
    <property type="entry name" value="Ubiquitin-like"/>
    <property type="match status" value="1"/>
</dbReference>
<dbReference type="Ensembl" id="ENSAPLT00020026185.1">
    <property type="protein sequence ID" value="ENSAPLP00020024274.1"/>
    <property type="gene ID" value="ENSAPLG00020014215.1"/>
</dbReference>
<dbReference type="PROSITE" id="PS50057">
    <property type="entry name" value="FERM_3"/>
    <property type="match status" value="1"/>
</dbReference>
<organism evidence="8 9">
    <name type="scientific">Anas platyrhynchos</name>
    <name type="common">Mallard</name>
    <name type="synonym">Anas boschas</name>
    <dbReference type="NCBI Taxonomy" id="8839"/>
    <lineage>
        <taxon>Eukaryota</taxon>
        <taxon>Metazoa</taxon>
        <taxon>Chordata</taxon>
        <taxon>Craniata</taxon>
        <taxon>Vertebrata</taxon>
        <taxon>Euteleostomi</taxon>
        <taxon>Archelosauria</taxon>
        <taxon>Archosauria</taxon>
        <taxon>Dinosauria</taxon>
        <taxon>Saurischia</taxon>
        <taxon>Theropoda</taxon>
        <taxon>Coelurosauria</taxon>
        <taxon>Aves</taxon>
        <taxon>Neognathae</taxon>
        <taxon>Galloanserae</taxon>
        <taxon>Anseriformes</taxon>
        <taxon>Anatidae</taxon>
        <taxon>Anatinae</taxon>
        <taxon>Anas</taxon>
    </lineage>
</organism>
<reference evidence="8" key="2">
    <citation type="submission" date="2025-08" db="UniProtKB">
        <authorList>
            <consortium name="Ensembl"/>
        </authorList>
    </citation>
    <scope>IDENTIFICATION</scope>
</reference>
<dbReference type="Proteomes" id="UP000694400">
    <property type="component" value="Chromosome 2"/>
</dbReference>
<dbReference type="GO" id="GO:0031032">
    <property type="term" value="P:actomyosin structure organization"/>
    <property type="evidence" value="ECO:0007669"/>
    <property type="project" value="TreeGrafter"/>
</dbReference>
<evidence type="ECO:0000256" key="3">
    <source>
        <dbReference type="ARBA" id="ARBA00022553"/>
    </source>
</evidence>
<dbReference type="PANTHER" id="PTHR23280:SF20">
    <property type="entry name" value="BAND 4.1-LIKE PROTEIN 3"/>
    <property type="match status" value="1"/>
</dbReference>
<proteinExistence type="predicted"/>
<dbReference type="PIRSF" id="PIRSF002304">
    <property type="entry name" value="Membrane_skeletal_4_1"/>
    <property type="match status" value="1"/>
</dbReference>
<keyword evidence="4" id="KW-0009">Actin-binding</keyword>
<dbReference type="Pfam" id="PF09380">
    <property type="entry name" value="FERM_C"/>
    <property type="match status" value="1"/>
</dbReference>
<evidence type="ECO:0000259" key="7">
    <source>
        <dbReference type="PROSITE" id="PS50057"/>
    </source>
</evidence>
<dbReference type="InterPro" id="IPR011993">
    <property type="entry name" value="PH-like_dom_sf"/>
</dbReference>
<dbReference type="GO" id="GO:0005198">
    <property type="term" value="F:structural molecule activity"/>
    <property type="evidence" value="ECO:0007669"/>
    <property type="project" value="InterPro"/>
</dbReference>
<dbReference type="InterPro" id="IPR018980">
    <property type="entry name" value="FERM_PH-like_C"/>
</dbReference>
<feature type="compositionally biased region" description="Polar residues" evidence="6">
    <location>
        <begin position="666"/>
        <end position="677"/>
    </location>
</feature>
<accession>A0A8B9TQE8</accession>
<comment type="subcellular location">
    <subcellularLocation>
        <location evidence="1">Cytoplasm</location>
        <location evidence="1">Cytoskeleton</location>
    </subcellularLocation>
</comment>
<dbReference type="Pfam" id="PF09379">
    <property type="entry name" value="FERM_N"/>
    <property type="match status" value="1"/>
</dbReference>
<dbReference type="GO" id="GO:0005886">
    <property type="term" value="C:plasma membrane"/>
    <property type="evidence" value="ECO:0007669"/>
    <property type="project" value="TreeGrafter"/>
</dbReference>
<evidence type="ECO:0000256" key="1">
    <source>
        <dbReference type="ARBA" id="ARBA00004245"/>
    </source>
</evidence>
<sequence>MGPLIQNPRLTHLKFWCTESRVHNALCCMISLSNLIFFSFQATDKEQEFAAASAKQLEYQQLEDDKLSQKSSSSKLSKSPLKIVKKPKNMQCKVTLLDGSEYACEVEKRSRGQVLFDKVCEHLNLLEKDYFGLTYRDTENQKNWLDPAKEIKKQIRSGAWQFAFNVKFYPPDPAQLSEDITRYYLCLQLRDDIVSGRLPCSFVTLALLGSYTVQSDDYVSEFRFAPNHTKELEDKVIELHKSHRGMTPAEAEMHFLENAKKLSMYGVDLHHAKDSEGVEIMLGVCASGLLIYRDRLRINRFAWPKVLKISYKRNNFYIKIRPGEFEQFESTIGFKLPNHRAAKRLWKVCVEHHTFFRLLLPEAPPKKFLTLGSKFRYSGRTQAQTRRASALIDRPAPYFERSSSKRYTMSRSLDGEVGTGQYATTKGISQTNLITTVTPEKKAEEEKDDEEGKKKREEEVTPVSAIRHDTKTDSEQTDTAADGETTATEVCTVPGTQLDLDKTQEDLMKHQTNISELKRTFLETSTETAVSNEWEKRLSTSPVRLAARQEEAPMIEPLVPEETKEEREKSEKLIFLQKGGTTFLEMQPSVIEKKLQEGESAGTLVTSHQIIIQKSIPSSLETKQSTGEKTLDGSDIFSLIESARKPTEFIGGVTSTSHSWAQRIDTTTSQETASSEMKQAAEPHQDAVTKVVQETVVIEERRGMNVHASGDPAKVAGLVLDAQAQAASAAAASVKGKEGSAVTEGAKEEKREEADKAVTKQEGVAATATSHEQAEEHSTTVQVSDSLERKPHFESPVVKTETISFSSVPAGGESLEISTKEVPVVHTETKTITYESSQVDCGADSEPGVLMSAQTITSETTSTTTTTHITKTVKGGISETRIEKRIVITGDADIDHDQALAQAIKEAKEQHPDMSVTKVVVHKETEITPEDGED</sequence>
<evidence type="ECO:0000256" key="6">
    <source>
        <dbReference type="SAM" id="MobiDB-lite"/>
    </source>
</evidence>
<dbReference type="PROSITE" id="PS00661">
    <property type="entry name" value="FERM_2"/>
    <property type="match status" value="1"/>
</dbReference>
<dbReference type="FunFam" id="2.30.29.30:FF:000001">
    <property type="entry name" value="Erythrocyte membrane protein band 4.1"/>
    <property type="match status" value="1"/>
</dbReference>
<dbReference type="InterPro" id="IPR014352">
    <property type="entry name" value="FERM/acyl-CoA-bd_prot_sf"/>
</dbReference>
<dbReference type="InterPro" id="IPR007477">
    <property type="entry name" value="SAB_dom"/>
</dbReference>
<dbReference type="FunFam" id="1.20.80.10:FF:000001">
    <property type="entry name" value="Erythrocyte membrane protein band 4.1"/>
    <property type="match status" value="1"/>
</dbReference>
<dbReference type="CDD" id="cd14473">
    <property type="entry name" value="FERM_B-lobe"/>
    <property type="match status" value="1"/>
</dbReference>
<dbReference type="PRINTS" id="PR00935">
    <property type="entry name" value="BAND41"/>
</dbReference>
<dbReference type="Gene3D" id="3.10.20.90">
    <property type="entry name" value="Phosphatidylinositol 3-kinase Catalytic Subunit, Chain A, domain 1"/>
    <property type="match status" value="1"/>
</dbReference>
<dbReference type="Pfam" id="PF08736">
    <property type="entry name" value="FA"/>
    <property type="match status" value="1"/>
</dbReference>
<dbReference type="InterPro" id="IPR014847">
    <property type="entry name" value="FA"/>
</dbReference>
<dbReference type="Gene3D" id="2.30.29.30">
    <property type="entry name" value="Pleckstrin-homology domain (PH domain)/Phosphotyrosine-binding domain (PTB)"/>
    <property type="match status" value="1"/>
</dbReference>
<feature type="domain" description="FERM" evidence="7">
    <location>
        <begin position="90"/>
        <end position="360"/>
    </location>
</feature>
<dbReference type="Pfam" id="PF00373">
    <property type="entry name" value="FERM_M"/>
    <property type="match status" value="1"/>
</dbReference>
<evidence type="ECO:0000256" key="2">
    <source>
        <dbReference type="ARBA" id="ARBA00022490"/>
    </source>
</evidence>
<dbReference type="InterPro" id="IPR000299">
    <property type="entry name" value="FERM_domain"/>
</dbReference>
<evidence type="ECO:0000256" key="4">
    <source>
        <dbReference type="ARBA" id="ARBA00023203"/>
    </source>
</evidence>
<reference evidence="8" key="1">
    <citation type="submission" date="2019-08" db="EMBL/GenBank/DDBJ databases">
        <title>Three high-quality genomes provides insights into domestication of ducks.</title>
        <authorList>
            <person name="Hou Z.C."/>
            <person name="Zhu F."/>
            <person name="Yin Z.T."/>
            <person name="Zhang F."/>
        </authorList>
    </citation>
    <scope>NUCLEOTIDE SEQUENCE [LARGE SCALE GENOMIC DNA]</scope>
</reference>
<dbReference type="InterPro" id="IPR030691">
    <property type="entry name" value="Band4.1-L3_FERM_F1"/>
</dbReference>
<keyword evidence="5" id="KW-0206">Cytoskeleton</keyword>
<dbReference type="FunFam" id="3.10.20.90:FF:000002">
    <property type="entry name" value="Erythrocyte protein band 4.1-like 3"/>
    <property type="match status" value="1"/>
</dbReference>
<dbReference type="InterPro" id="IPR018979">
    <property type="entry name" value="FERM_N"/>
</dbReference>
<dbReference type="InterPro" id="IPR035963">
    <property type="entry name" value="FERM_2"/>
</dbReference>
<dbReference type="GO" id="GO:0005856">
    <property type="term" value="C:cytoskeleton"/>
    <property type="evidence" value="ECO:0007669"/>
    <property type="project" value="UniProtKB-SubCell"/>
</dbReference>
<feature type="compositionally biased region" description="Basic and acidic residues" evidence="6">
    <location>
        <begin position="439"/>
        <end position="459"/>
    </location>
</feature>
<dbReference type="GO" id="GO:0030866">
    <property type="term" value="P:cortical actin cytoskeleton organization"/>
    <property type="evidence" value="ECO:0007669"/>
    <property type="project" value="InterPro"/>
</dbReference>
<feature type="compositionally biased region" description="Basic and acidic residues" evidence="6">
    <location>
        <begin position="745"/>
        <end position="759"/>
    </location>
</feature>
<dbReference type="SMART" id="SM01196">
    <property type="entry name" value="FERM_C"/>
    <property type="match status" value="1"/>
</dbReference>
<dbReference type="GO" id="GO:0003779">
    <property type="term" value="F:actin binding"/>
    <property type="evidence" value="ECO:0007669"/>
    <property type="project" value="UniProtKB-KW"/>
</dbReference>
<keyword evidence="2" id="KW-0963">Cytoplasm</keyword>
<evidence type="ECO:0000313" key="8">
    <source>
        <dbReference type="Ensembl" id="ENSAPLP00020024274.1"/>
    </source>
</evidence>
<dbReference type="InterPro" id="IPR019747">
    <property type="entry name" value="FERM_CS"/>
</dbReference>
<dbReference type="SUPFAM" id="SSF47031">
    <property type="entry name" value="Second domain of FERM"/>
    <property type="match status" value="1"/>
</dbReference>
<reference evidence="8" key="3">
    <citation type="submission" date="2025-09" db="UniProtKB">
        <authorList>
            <consortium name="Ensembl"/>
        </authorList>
    </citation>
    <scope>IDENTIFICATION</scope>
</reference>
<evidence type="ECO:0000313" key="9">
    <source>
        <dbReference type="Proteomes" id="UP000694400"/>
    </source>
</evidence>